<dbReference type="EMBL" id="CAAALY010247638">
    <property type="protein sequence ID" value="VEL34428.1"/>
    <property type="molecule type" value="Genomic_DNA"/>
</dbReference>
<keyword evidence="2" id="KW-0812">Transmembrane</keyword>
<organism evidence="3 4">
    <name type="scientific">Protopolystoma xenopodis</name>
    <dbReference type="NCBI Taxonomy" id="117903"/>
    <lineage>
        <taxon>Eukaryota</taxon>
        <taxon>Metazoa</taxon>
        <taxon>Spiralia</taxon>
        <taxon>Lophotrochozoa</taxon>
        <taxon>Platyhelminthes</taxon>
        <taxon>Monogenea</taxon>
        <taxon>Polyopisthocotylea</taxon>
        <taxon>Polystomatidea</taxon>
        <taxon>Polystomatidae</taxon>
        <taxon>Protopolystoma</taxon>
    </lineage>
</organism>
<evidence type="ECO:0000256" key="1">
    <source>
        <dbReference type="SAM" id="MobiDB-lite"/>
    </source>
</evidence>
<evidence type="ECO:0000313" key="3">
    <source>
        <dbReference type="EMBL" id="VEL34428.1"/>
    </source>
</evidence>
<feature type="transmembrane region" description="Helical" evidence="2">
    <location>
        <begin position="95"/>
        <end position="115"/>
    </location>
</feature>
<sequence>MFKGDRNEVKNYLKRANQQQQVIYSSGTFLQPGRVYRSSSQGPQSCLSSGTSPQTQPSSLQSVISTHGSSGCSVRSYWFHHPSSFPQYEQGPEQIHFFILLLGYMGCVMKLWIYLDRIGAL</sequence>
<feature type="region of interest" description="Disordered" evidence="1">
    <location>
        <begin position="34"/>
        <end position="70"/>
    </location>
</feature>
<reference evidence="3" key="1">
    <citation type="submission" date="2018-11" db="EMBL/GenBank/DDBJ databases">
        <authorList>
            <consortium name="Pathogen Informatics"/>
        </authorList>
    </citation>
    <scope>NUCLEOTIDE SEQUENCE</scope>
</reference>
<keyword evidence="2" id="KW-1133">Transmembrane helix</keyword>
<evidence type="ECO:0000256" key="2">
    <source>
        <dbReference type="SAM" id="Phobius"/>
    </source>
</evidence>
<evidence type="ECO:0000313" key="4">
    <source>
        <dbReference type="Proteomes" id="UP000784294"/>
    </source>
</evidence>
<name>A0A448XE73_9PLAT</name>
<proteinExistence type="predicted"/>
<keyword evidence="2" id="KW-0472">Membrane</keyword>
<accession>A0A448XE73</accession>
<dbReference type="AlphaFoldDB" id="A0A448XE73"/>
<protein>
    <submittedName>
        <fullName evidence="3">Uncharacterized protein</fullName>
    </submittedName>
</protein>
<dbReference type="Proteomes" id="UP000784294">
    <property type="component" value="Unassembled WGS sequence"/>
</dbReference>
<feature type="compositionally biased region" description="Low complexity" evidence="1">
    <location>
        <begin position="38"/>
        <end position="62"/>
    </location>
</feature>
<comment type="caution">
    <text evidence="3">The sequence shown here is derived from an EMBL/GenBank/DDBJ whole genome shotgun (WGS) entry which is preliminary data.</text>
</comment>
<gene>
    <name evidence="3" type="ORF">PXEA_LOCUS27868</name>
</gene>
<keyword evidence="4" id="KW-1185">Reference proteome</keyword>